<comment type="catalytic activity">
    <reaction evidence="1">
        <text>a uridine in RNA = a pseudouridine in RNA</text>
        <dbReference type="Rhea" id="RHEA:48348"/>
        <dbReference type="Rhea" id="RHEA-COMP:12068"/>
        <dbReference type="Rhea" id="RHEA-COMP:12069"/>
        <dbReference type="ChEBI" id="CHEBI:65314"/>
        <dbReference type="ChEBI" id="CHEBI:65315"/>
    </reaction>
</comment>
<dbReference type="InterPro" id="IPR020094">
    <property type="entry name" value="TruA/RsuA/RluB/E/F_N"/>
</dbReference>
<feature type="compositionally biased region" description="Gly residues" evidence="6">
    <location>
        <begin position="12"/>
        <end position="26"/>
    </location>
</feature>
<dbReference type="InterPro" id="IPR050343">
    <property type="entry name" value="RsuA_PseudoU_synthase"/>
</dbReference>
<dbReference type="InterPro" id="IPR020103">
    <property type="entry name" value="PsdUridine_synth_cat_dom_sf"/>
</dbReference>
<dbReference type="Pfam" id="PF01479">
    <property type="entry name" value="S4"/>
    <property type="match status" value="1"/>
</dbReference>
<dbReference type="FunFam" id="3.10.290.10:FF:000003">
    <property type="entry name" value="Pseudouridine synthase"/>
    <property type="match status" value="1"/>
</dbReference>
<feature type="compositionally biased region" description="Basic and acidic residues" evidence="6">
    <location>
        <begin position="134"/>
        <end position="152"/>
    </location>
</feature>
<feature type="compositionally biased region" description="Basic and acidic residues" evidence="6">
    <location>
        <begin position="1"/>
        <end position="10"/>
    </location>
</feature>
<dbReference type="SUPFAM" id="SSF55174">
    <property type="entry name" value="Alpha-L RNA-binding motif"/>
    <property type="match status" value="1"/>
</dbReference>
<protein>
    <recommendedName>
        <fullName evidence="5">Pseudouridine synthase</fullName>
        <ecNumber evidence="5">5.4.99.-</ecNumber>
    </recommendedName>
</protein>
<feature type="compositionally biased region" description="Basic and acidic residues" evidence="6">
    <location>
        <begin position="256"/>
        <end position="297"/>
    </location>
</feature>
<evidence type="ECO:0000256" key="5">
    <source>
        <dbReference type="RuleBase" id="RU003887"/>
    </source>
</evidence>
<dbReference type="PANTHER" id="PTHR47683:SF2">
    <property type="entry name" value="RNA-BINDING S4 DOMAIN-CONTAINING PROTEIN"/>
    <property type="match status" value="1"/>
</dbReference>
<dbReference type="GO" id="GO:0000455">
    <property type="term" value="P:enzyme-directed rRNA pseudouridine synthesis"/>
    <property type="evidence" value="ECO:0007669"/>
    <property type="project" value="UniProtKB-ARBA"/>
</dbReference>
<feature type="compositionally biased region" description="Gly residues" evidence="6">
    <location>
        <begin position="37"/>
        <end position="46"/>
    </location>
</feature>
<dbReference type="PROSITE" id="PS50889">
    <property type="entry name" value="S4"/>
    <property type="match status" value="1"/>
</dbReference>
<evidence type="ECO:0000256" key="4">
    <source>
        <dbReference type="PROSITE-ProRule" id="PRU00182"/>
    </source>
</evidence>
<reference evidence="8" key="2">
    <citation type="submission" date="2020-09" db="EMBL/GenBank/DDBJ databases">
        <authorList>
            <person name="Sun Q."/>
            <person name="Ohkuma M."/>
        </authorList>
    </citation>
    <scope>NUCLEOTIDE SEQUENCE</scope>
    <source>
        <strain evidence="8">JCM 1480</strain>
    </source>
</reference>
<dbReference type="Pfam" id="PF00849">
    <property type="entry name" value="PseudoU_synth_2"/>
    <property type="match status" value="1"/>
</dbReference>
<dbReference type="AlphaFoldDB" id="A0A8H9KZL4"/>
<keyword evidence="3 5" id="KW-0413">Isomerase</keyword>
<dbReference type="CDD" id="cd02870">
    <property type="entry name" value="PseudoU_synth_RsuA_like"/>
    <property type="match status" value="1"/>
</dbReference>
<feature type="compositionally biased region" description="Basic and acidic residues" evidence="6">
    <location>
        <begin position="85"/>
        <end position="127"/>
    </location>
</feature>
<evidence type="ECO:0000256" key="2">
    <source>
        <dbReference type="ARBA" id="ARBA00008348"/>
    </source>
</evidence>
<dbReference type="Gene3D" id="3.30.70.580">
    <property type="entry name" value="Pseudouridine synthase I, catalytic domain, N-terminal subdomain"/>
    <property type="match status" value="1"/>
</dbReference>
<dbReference type="PANTHER" id="PTHR47683">
    <property type="entry name" value="PSEUDOURIDINE SYNTHASE FAMILY PROTEIN-RELATED"/>
    <property type="match status" value="1"/>
</dbReference>
<dbReference type="CDD" id="cd00165">
    <property type="entry name" value="S4"/>
    <property type="match status" value="1"/>
</dbReference>
<feature type="region of interest" description="Disordered" evidence="6">
    <location>
        <begin position="1"/>
        <end position="375"/>
    </location>
</feature>
<comment type="caution">
    <text evidence="8">The sequence shown here is derived from an EMBL/GenBank/DDBJ whole genome shotgun (WGS) entry which is preliminary data.</text>
</comment>
<evidence type="ECO:0000256" key="6">
    <source>
        <dbReference type="SAM" id="MobiDB-lite"/>
    </source>
</evidence>
<dbReference type="SMART" id="SM00363">
    <property type="entry name" value="S4"/>
    <property type="match status" value="1"/>
</dbReference>
<feature type="compositionally biased region" description="Basic and acidic residues" evidence="6">
    <location>
        <begin position="47"/>
        <end position="78"/>
    </location>
</feature>
<evidence type="ECO:0000256" key="1">
    <source>
        <dbReference type="ARBA" id="ARBA00000073"/>
    </source>
</evidence>
<evidence type="ECO:0000259" key="7">
    <source>
        <dbReference type="SMART" id="SM00363"/>
    </source>
</evidence>
<name>A0A8H9KZL4_9MICO</name>
<feature type="compositionally biased region" description="Basic and acidic residues" evidence="6">
    <location>
        <begin position="159"/>
        <end position="249"/>
    </location>
</feature>
<organism evidence="8 9">
    <name type="scientific">Curtobacterium luteum</name>
    <dbReference type="NCBI Taxonomy" id="33881"/>
    <lineage>
        <taxon>Bacteria</taxon>
        <taxon>Bacillati</taxon>
        <taxon>Actinomycetota</taxon>
        <taxon>Actinomycetes</taxon>
        <taxon>Micrococcales</taxon>
        <taxon>Microbacteriaceae</taxon>
        <taxon>Curtobacterium</taxon>
    </lineage>
</organism>
<dbReference type="InterPro" id="IPR006145">
    <property type="entry name" value="PsdUridine_synth_RsuA/RluA"/>
</dbReference>
<comment type="similarity">
    <text evidence="2 5">Belongs to the pseudouridine synthase RsuA family.</text>
</comment>
<dbReference type="EMBL" id="BMOI01000011">
    <property type="protein sequence ID" value="GGL05856.1"/>
    <property type="molecule type" value="Genomic_DNA"/>
</dbReference>
<proteinExistence type="inferred from homology"/>
<dbReference type="SUPFAM" id="SSF55120">
    <property type="entry name" value="Pseudouridine synthase"/>
    <property type="match status" value="1"/>
</dbReference>
<dbReference type="Proteomes" id="UP000648535">
    <property type="component" value="Unassembled WGS sequence"/>
</dbReference>
<dbReference type="InterPro" id="IPR042092">
    <property type="entry name" value="PsdUridine_s_RsuA/RluB/E/F_cat"/>
</dbReference>
<dbReference type="InterPro" id="IPR002942">
    <property type="entry name" value="S4_RNA-bd"/>
</dbReference>
<gene>
    <name evidence="8" type="ORF">GCM10009769_25110</name>
</gene>
<dbReference type="EC" id="5.4.99.-" evidence="5"/>
<evidence type="ECO:0000313" key="8">
    <source>
        <dbReference type="EMBL" id="GGL05856.1"/>
    </source>
</evidence>
<dbReference type="InterPro" id="IPR018496">
    <property type="entry name" value="PsdUridine_synth_RsuA/RluB_CS"/>
</dbReference>
<dbReference type="InterPro" id="IPR036986">
    <property type="entry name" value="S4_RNA-bd_sf"/>
</dbReference>
<dbReference type="PROSITE" id="PS01149">
    <property type="entry name" value="PSI_RSU"/>
    <property type="match status" value="1"/>
</dbReference>
<keyword evidence="4" id="KW-0694">RNA-binding</keyword>
<evidence type="ECO:0000313" key="9">
    <source>
        <dbReference type="Proteomes" id="UP000648535"/>
    </source>
</evidence>
<reference evidence="8" key="1">
    <citation type="journal article" date="2014" name="Int. J. Syst. Evol. Microbiol.">
        <title>Complete genome sequence of Corynebacterium casei LMG S-19264T (=DSM 44701T), isolated from a smear-ripened cheese.</title>
        <authorList>
            <consortium name="US DOE Joint Genome Institute (JGI-PGF)"/>
            <person name="Walter F."/>
            <person name="Albersmeier A."/>
            <person name="Kalinowski J."/>
            <person name="Ruckert C."/>
        </authorList>
    </citation>
    <scope>NUCLEOTIDE SEQUENCE</scope>
    <source>
        <strain evidence="8">JCM 1480</strain>
    </source>
</reference>
<sequence>MAAYEEERRGGPRGGSGRGDGSGRPGGASRDRDAGSGRAGGRFGGGGRDERSGGERGGYRGRDDRGDRGGHERRDDRGASGGGYRGRDDRGASGGYRGRDDRGASDSGYRGRDDRAASGGYRGRDDCAASGGYRGRDDRGASGGYRGRDDRGASGGGYRGRDDRGASDGGYRGRDDRPGGPRREDDRGGYRGRDDHSGGDRGRFVRRDDDRRQGDRGGFVRRDDDRGGYRGRDDRRDDRGGCRGRDDRGTSGGGYRGRDDRRDERGGYRGRDDRQGAPRRDDDRRRDPAREDRRAPDGRPSTVWHNGRRYVGGTTTARNGDRPNASGQRPGGQRSGGPRSSAPRSTDRATTPQPEGTRDEHGQPLEGTPERPIIPEWDAADGTATAGAEPGLQADGERLQKVIAAAGVASRRVAENLIVEGRVTVNGEVVEALGRRVDPETDAIAVDGVPVQVDTSKRYVLLNKPVGIVSSLQDERGRRDLSEFVDRYEERLFNVGRLDAETSGLLVLTNDGDLAHVLAHPSFGVTKTYIAKVQGNVNPATVQRLLDGVELEDGPIAADKVRLLESSRGESLVEITLHSGRNRIVRRMLDEVGHPVLELVRRSFGPLQLGSLPIGRTRELSTVELGKLLAIARGHGQEAVAQTDE</sequence>
<dbReference type="GO" id="GO:0003723">
    <property type="term" value="F:RNA binding"/>
    <property type="evidence" value="ECO:0007669"/>
    <property type="project" value="UniProtKB-KW"/>
</dbReference>
<dbReference type="Gene3D" id="3.30.70.1560">
    <property type="entry name" value="Alpha-L RNA-binding motif"/>
    <property type="match status" value="1"/>
</dbReference>
<feature type="domain" description="RNA-binding S4" evidence="7">
    <location>
        <begin position="397"/>
        <end position="461"/>
    </location>
</feature>
<accession>A0A8H9KZL4</accession>
<evidence type="ECO:0000256" key="3">
    <source>
        <dbReference type="ARBA" id="ARBA00023235"/>
    </source>
</evidence>
<dbReference type="Gene3D" id="3.10.290.10">
    <property type="entry name" value="RNA-binding S4 domain"/>
    <property type="match status" value="1"/>
</dbReference>
<dbReference type="GO" id="GO:0120159">
    <property type="term" value="F:rRNA pseudouridine synthase activity"/>
    <property type="evidence" value="ECO:0007669"/>
    <property type="project" value="UniProtKB-ARBA"/>
</dbReference>
<dbReference type="NCBIfam" id="TIGR00093">
    <property type="entry name" value="pseudouridine synthase"/>
    <property type="match status" value="1"/>
</dbReference>
<dbReference type="InterPro" id="IPR000748">
    <property type="entry name" value="PsdUridine_synth_RsuA/RluB/E/F"/>
</dbReference>